<dbReference type="GO" id="GO:0006753">
    <property type="term" value="P:nucleoside phosphate metabolic process"/>
    <property type="evidence" value="ECO:0007669"/>
    <property type="project" value="TreeGrafter"/>
</dbReference>
<feature type="short sequence motif" description="Nudix box" evidence="10">
    <location>
        <begin position="92"/>
        <end position="113"/>
    </location>
</feature>
<dbReference type="NCBIfam" id="TIGR00052">
    <property type="entry name" value="nudix-type nucleoside diphosphatase, YffH/AdpP family"/>
    <property type="match status" value="1"/>
</dbReference>
<feature type="binding site" evidence="9">
    <location>
        <position position="106"/>
    </location>
    <ligand>
        <name>Mg(2+)</name>
        <dbReference type="ChEBI" id="CHEBI:18420"/>
        <label>1</label>
    </ligand>
</feature>
<keyword evidence="9" id="KW-0479">Metal-binding</keyword>
<dbReference type="AlphaFoldDB" id="A0A318T0B4"/>
<name>A0A318T0B4_9RHOB</name>
<gene>
    <name evidence="12" type="ORF">DFP88_101734</name>
</gene>
<keyword evidence="9" id="KW-0460">Magnesium</keyword>
<evidence type="ECO:0000256" key="9">
    <source>
        <dbReference type="PIRSR" id="PIRSR604385-2"/>
    </source>
</evidence>
<reference evidence="12 13" key="1">
    <citation type="submission" date="2018-06" db="EMBL/GenBank/DDBJ databases">
        <title>Genomic Encyclopedia of Type Strains, Phase III (KMG-III): the genomes of soil and plant-associated and newly described type strains.</title>
        <authorList>
            <person name="Whitman W."/>
        </authorList>
    </citation>
    <scope>NUCLEOTIDE SEQUENCE [LARGE SCALE GENOMIC DNA]</scope>
    <source>
        <strain evidence="12 13">CECT 9025</strain>
    </source>
</reference>
<dbReference type="GO" id="GO:0005829">
    <property type="term" value="C:cytosol"/>
    <property type="evidence" value="ECO:0007669"/>
    <property type="project" value="TreeGrafter"/>
</dbReference>
<feature type="binding site" evidence="9">
    <location>
        <position position="159"/>
    </location>
    <ligand>
        <name>Mg(2+)</name>
        <dbReference type="ChEBI" id="CHEBI:18420"/>
        <label>1</label>
    </ligand>
</feature>
<evidence type="ECO:0000313" key="13">
    <source>
        <dbReference type="Proteomes" id="UP000248311"/>
    </source>
</evidence>
<dbReference type="PANTHER" id="PTHR11839:SF18">
    <property type="entry name" value="NUDIX HYDROLASE DOMAIN-CONTAINING PROTEIN"/>
    <property type="match status" value="1"/>
</dbReference>
<dbReference type="SUPFAM" id="SSF55811">
    <property type="entry name" value="Nudix"/>
    <property type="match status" value="1"/>
</dbReference>
<evidence type="ECO:0000256" key="5">
    <source>
        <dbReference type="ARBA" id="ARBA00016377"/>
    </source>
</evidence>
<comment type="similarity">
    <text evidence="3">Belongs to the Nudix hydrolase family. NudK subfamily.</text>
</comment>
<evidence type="ECO:0000256" key="3">
    <source>
        <dbReference type="ARBA" id="ARBA00007275"/>
    </source>
</evidence>
<dbReference type="InterPro" id="IPR004385">
    <property type="entry name" value="NDP_pyrophosphatase"/>
</dbReference>
<evidence type="ECO:0000313" key="12">
    <source>
        <dbReference type="EMBL" id="PYE86059.1"/>
    </source>
</evidence>
<dbReference type="Gene3D" id="3.90.79.10">
    <property type="entry name" value="Nucleoside Triphosphate Pyrophosphohydrolase"/>
    <property type="match status" value="1"/>
</dbReference>
<evidence type="ECO:0000256" key="1">
    <source>
        <dbReference type="ARBA" id="ARBA00000847"/>
    </source>
</evidence>
<dbReference type="InterPro" id="IPR015797">
    <property type="entry name" value="NUDIX_hydrolase-like_dom_sf"/>
</dbReference>
<evidence type="ECO:0000259" key="11">
    <source>
        <dbReference type="PROSITE" id="PS51462"/>
    </source>
</evidence>
<dbReference type="RefSeq" id="WP_110813055.1">
    <property type="nucleotide sequence ID" value="NZ_QJTE01000001.1"/>
</dbReference>
<comment type="caution">
    <text evidence="12">The sequence shown here is derived from an EMBL/GenBank/DDBJ whole genome shotgun (WGS) entry which is preliminary data.</text>
</comment>
<dbReference type="Proteomes" id="UP000248311">
    <property type="component" value="Unassembled WGS sequence"/>
</dbReference>
<dbReference type="OrthoDB" id="5292471at2"/>
<comment type="catalytic activity">
    <reaction evidence="1">
        <text>GDP-alpha-D-mannose + H2O = alpha-D-mannose 1-phosphate + GMP + 2 H(+)</text>
        <dbReference type="Rhea" id="RHEA:27978"/>
        <dbReference type="ChEBI" id="CHEBI:15377"/>
        <dbReference type="ChEBI" id="CHEBI:15378"/>
        <dbReference type="ChEBI" id="CHEBI:57527"/>
        <dbReference type="ChEBI" id="CHEBI:58115"/>
        <dbReference type="ChEBI" id="CHEBI:58409"/>
    </reaction>
</comment>
<evidence type="ECO:0000256" key="8">
    <source>
        <dbReference type="ARBA" id="ARBA00032272"/>
    </source>
</evidence>
<dbReference type="PANTHER" id="PTHR11839">
    <property type="entry name" value="UDP/ADP-SUGAR PYROPHOSPHATASE"/>
    <property type="match status" value="1"/>
</dbReference>
<evidence type="ECO:0000256" key="2">
    <source>
        <dbReference type="ARBA" id="ARBA00001946"/>
    </source>
</evidence>
<dbReference type="PROSITE" id="PS51462">
    <property type="entry name" value="NUDIX"/>
    <property type="match status" value="1"/>
</dbReference>
<dbReference type="GO" id="GO:0019693">
    <property type="term" value="P:ribose phosphate metabolic process"/>
    <property type="evidence" value="ECO:0007669"/>
    <property type="project" value="TreeGrafter"/>
</dbReference>
<dbReference type="CDD" id="cd24157">
    <property type="entry name" value="NUDIX_GDPMK"/>
    <property type="match status" value="1"/>
</dbReference>
<accession>A0A318T0B4</accession>
<sequence length="204" mass="22256">MPDHAARETALFRPHARQVLADDWAVLTKHSFDLRRRDGSWQRLTRETYDRGNAACALLHDPARDCVLLVRQFRLPAFVQGEAGPLIEVPAGRLEGAAAADRMRAELEEEAGVTVTAMTHLFDLYSSPGTVTELQSYFIGTYAPGDLTGPGGGLQDEGEDIERLELPLDEALGMIETGAIRDAKTVLLLQHLALRLARSAAGTP</sequence>
<feature type="domain" description="Nudix hydrolase" evidence="11">
    <location>
        <begin position="50"/>
        <end position="188"/>
    </location>
</feature>
<dbReference type="GO" id="GO:0046872">
    <property type="term" value="F:metal ion binding"/>
    <property type="evidence" value="ECO:0007669"/>
    <property type="project" value="UniProtKB-KW"/>
</dbReference>
<evidence type="ECO:0000256" key="7">
    <source>
        <dbReference type="ARBA" id="ARBA00032162"/>
    </source>
</evidence>
<keyword evidence="6" id="KW-0378">Hydrolase</keyword>
<evidence type="ECO:0000256" key="10">
    <source>
        <dbReference type="PIRSR" id="PIRSR604385-3"/>
    </source>
</evidence>
<comment type="subunit">
    <text evidence="4">Homodimer.</text>
</comment>
<feature type="binding site" evidence="9">
    <location>
        <position position="110"/>
    </location>
    <ligand>
        <name>Mg(2+)</name>
        <dbReference type="ChEBI" id="CHEBI:18420"/>
        <label>1</label>
    </ligand>
</feature>
<feature type="binding site" evidence="9">
    <location>
        <position position="91"/>
    </location>
    <ligand>
        <name>Mg(2+)</name>
        <dbReference type="ChEBI" id="CHEBI:18420"/>
        <label>1</label>
    </ligand>
</feature>
<dbReference type="Pfam" id="PF00293">
    <property type="entry name" value="NUDIX"/>
    <property type="match status" value="1"/>
</dbReference>
<evidence type="ECO:0000256" key="6">
    <source>
        <dbReference type="ARBA" id="ARBA00022801"/>
    </source>
</evidence>
<keyword evidence="13" id="KW-1185">Reference proteome</keyword>
<dbReference type="InterPro" id="IPR000086">
    <property type="entry name" value="NUDIX_hydrolase_dom"/>
</dbReference>
<dbReference type="GO" id="GO:0016818">
    <property type="term" value="F:hydrolase activity, acting on acid anhydrides, in phosphorus-containing anhydrides"/>
    <property type="evidence" value="ECO:0007669"/>
    <property type="project" value="InterPro"/>
</dbReference>
<dbReference type="EMBL" id="QJTE01000001">
    <property type="protein sequence ID" value="PYE86059.1"/>
    <property type="molecule type" value="Genomic_DNA"/>
</dbReference>
<comment type="cofactor">
    <cofactor evidence="2 9">
        <name>Mg(2+)</name>
        <dbReference type="ChEBI" id="CHEBI:18420"/>
    </cofactor>
</comment>
<proteinExistence type="inferred from homology"/>
<evidence type="ECO:0000256" key="4">
    <source>
        <dbReference type="ARBA" id="ARBA00011738"/>
    </source>
</evidence>
<protein>
    <recommendedName>
        <fullName evidence="5">GDP-mannose pyrophosphatase</fullName>
    </recommendedName>
    <alternativeName>
        <fullName evidence="7">GDP-mannose hydrolase</fullName>
    </alternativeName>
    <alternativeName>
        <fullName evidence="8">GDPMK</fullName>
    </alternativeName>
</protein>
<organism evidence="12 13">
    <name type="scientific">Pseudoroseicyclus aestuarii</name>
    <dbReference type="NCBI Taxonomy" id="1795041"/>
    <lineage>
        <taxon>Bacteria</taxon>
        <taxon>Pseudomonadati</taxon>
        <taxon>Pseudomonadota</taxon>
        <taxon>Alphaproteobacteria</taxon>
        <taxon>Rhodobacterales</taxon>
        <taxon>Paracoccaceae</taxon>
        <taxon>Pseudoroseicyclus</taxon>
    </lineage>
</organism>